<dbReference type="InterPro" id="IPR051908">
    <property type="entry name" value="Ribosomal_N-acetyltransferase"/>
</dbReference>
<dbReference type="AlphaFoldDB" id="A0A7X1B8P1"/>
<accession>A0A7X1B8P1</accession>
<keyword evidence="2" id="KW-0808">Transferase</keyword>
<dbReference type="InterPro" id="IPR000182">
    <property type="entry name" value="GNAT_dom"/>
</dbReference>
<dbReference type="Proteomes" id="UP000526501">
    <property type="component" value="Unassembled WGS sequence"/>
</dbReference>
<dbReference type="RefSeq" id="WP_185661604.1">
    <property type="nucleotide sequence ID" value="NZ_CAWPOO010000013.1"/>
</dbReference>
<reference evidence="2 3" key="1">
    <citation type="submission" date="2020-07" db="EMBL/GenBank/DDBJ databases">
        <authorList>
            <person name="Feng X."/>
        </authorList>
    </citation>
    <scope>NUCLEOTIDE SEQUENCE [LARGE SCALE GENOMIC DNA]</scope>
    <source>
        <strain evidence="2 3">JCM23202</strain>
    </source>
</reference>
<dbReference type="PANTHER" id="PTHR43441:SF11">
    <property type="entry name" value="RIBOSOMAL-PROTEIN-SERINE ACETYLTRANSFERASE"/>
    <property type="match status" value="1"/>
</dbReference>
<dbReference type="EMBL" id="JACHVC010000013">
    <property type="protein sequence ID" value="MBC2607737.1"/>
    <property type="molecule type" value="Genomic_DNA"/>
</dbReference>
<organism evidence="2 3">
    <name type="scientific">Pelagicoccus albus</name>
    <dbReference type="NCBI Taxonomy" id="415222"/>
    <lineage>
        <taxon>Bacteria</taxon>
        <taxon>Pseudomonadati</taxon>
        <taxon>Verrucomicrobiota</taxon>
        <taxon>Opitutia</taxon>
        <taxon>Puniceicoccales</taxon>
        <taxon>Pelagicoccaceae</taxon>
        <taxon>Pelagicoccus</taxon>
    </lineage>
</organism>
<proteinExistence type="predicted"/>
<keyword evidence="3" id="KW-1185">Reference proteome</keyword>
<dbReference type="GO" id="GO:0008999">
    <property type="term" value="F:protein-N-terminal-alanine acetyltransferase activity"/>
    <property type="evidence" value="ECO:0007669"/>
    <property type="project" value="TreeGrafter"/>
</dbReference>
<dbReference type="PROSITE" id="PS51186">
    <property type="entry name" value="GNAT"/>
    <property type="match status" value="1"/>
</dbReference>
<evidence type="ECO:0000313" key="2">
    <source>
        <dbReference type="EMBL" id="MBC2607737.1"/>
    </source>
</evidence>
<feature type="domain" description="N-acetyltransferase" evidence="1">
    <location>
        <begin position="14"/>
        <end position="175"/>
    </location>
</feature>
<dbReference type="PANTHER" id="PTHR43441">
    <property type="entry name" value="RIBOSOMAL-PROTEIN-SERINE ACETYLTRANSFERASE"/>
    <property type="match status" value="1"/>
</dbReference>
<evidence type="ECO:0000259" key="1">
    <source>
        <dbReference type="PROSITE" id="PS51186"/>
    </source>
</evidence>
<sequence>MFSRVVDSDISLSLAIPLHAEGLFQLVDRNRQFLKEWLPWLDSNQSSSDTDTFIRSELVRFSRDEGLLLIIHYKESIAGVTGFNTIDAESKTGKIGYWLGEEFNGLGIMTRAVNELAQIGKELFKLQTLEIRCAPGNSKSKAIPLRLGYKFAGIIPAAEQLYERVVDHEVYQLQL</sequence>
<protein>
    <submittedName>
        <fullName evidence="2">GNAT family N-acetyltransferase</fullName>
    </submittedName>
</protein>
<dbReference type="InterPro" id="IPR016181">
    <property type="entry name" value="Acyl_CoA_acyltransferase"/>
</dbReference>
<dbReference type="GO" id="GO:0005737">
    <property type="term" value="C:cytoplasm"/>
    <property type="evidence" value="ECO:0007669"/>
    <property type="project" value="TreeGrafter"/>
</dbReference>
<dbReference type="GO" id="GO:1990189">
    <property type="term" value="F:protein N-terminal-serine acetyltransferase activity"/>
    <property type="evidence" value="ECO:0007669"/>
    <property type="project" value="TreeGrafter"/>
</dbReference>
<name>A0A7X1B8P1_9BACT</name>
<evidence type="ECO:0000313" key="3">
    <source>
        <dbReference type="Proteomes" id="UP000526501"/>
    </source>
</evidence>
<dbReference type="SUPFAM" id="SSF55729">
    <property type="entry name" value="Acyl-CoA N-acyltransferases (Nat)"/>
    <property type="match status" value="1"/>
</dbReference>
<comment type="caution">
    <text evidence="2">The sequence shown here is derived from an EMBL/GenBank/DDBJ whole genome shotgun (WGS) entry which is preliminary data.</text>
</comment>
<gene>
    <name evidence="2" type="ORF">H5P27_16915</name>
</gene>
<dbReference type="Gene3D" id="3.40.630.30">
    <property type="match status" value="1"/>
</dbReference>
<dbReference type="Pfam" id="PF13302">
    <property type="entry name" value="Acetyltransf_3"/>
    <property type="match status" value="1"/>
</dbReference>